<evidence type="ECO:0000256" key="2">
    <source>
        <dbReference type="ARBA" id="ARBA00022741"/>
    </source>
</evidence>
<protein>
    <recommendedName>
        <fullName evidence="4">ABC transporter domain-containing protein</fullName>
    </recommendedName>
</protein>
<accession>A0A0F9HPK7</accession>
<evidence type="ECO:0000256" key="1">
    <source>
        <dbReference type="ARBA" id="ARBA00022448"/>
    </source>
</evidence>
<feature type="domain" description="ABC transporter" evidence="4">
    <location>
        <begin position="17"/>
        <end position="244"/>
    </location>
</feature>
<dbReference type="SUPFAM" id="SSF52540">
    <property type="entry name" value="P-loop containing nucleoside triphosphate hydrolases"/>
    <property type="match status" value="1"/>
</dbReference>
<dbReference type="EMBL" id="LAZR01023867">
    <property type="protein sequence ID" value="KKL77052.1"/>
    <property type="molecule type" value="Genomic_DNA"/>
</dbReference>
<name>A0A0F9HPK7_9ZZZZ</name>
<organism evidence="5">
    <name type="scientific">marine sediment metagenome</name>
    <dbReference type="NCBI Taxonomy" id="412755"/>
    <lineage>
        <taxon>unclassified sequences</taxon>
        <taxon>metagenomes</taxon>
        <taxon>ecological metagenomes</taxon>
    </lineage>
</organism>
<dbReference type="Gene3D" id="3.40.50.300">
    <property type="entry name" value="P-loop containing nucleotide triphosphate hydrolases"/>
    <property type="match status" value="1"/>
</dbReference>
<comment type="caution">
    <text evidence="5">The sequence shown here is derived from an EMBL/GenBank/DDBJ whole genome shotgun (WGS) entry which is preliminary data.</text>
</comment>
<keyword evidence="3" id="KW-0067">ATP-binding</keyword>
<dbReference type="InterPro" id="IPR003439">
    <property type="entry name" value="ABC_transporter-like_ATP-bd"/>
</dbReference>
<dbReference type="InterPro" id="IPR017871">
    <property type="entry name" value="ABC_transporter-like_CS"/>
</dbReference>
<dbReference type="GO" id="GO:0098796">
    <property type="term" value="C:membrane protein complex"/>
    <property type="evidence" value="ECO:0007669"/>
    <property type="project" value="UniProtKB-ARBA"/>
</dbReference>
<keyword evidence="1" id="KW-0813">Transport</keyword>
<dbReference type="PANTHER" id="PTHR24220:SF686">
    <property type="entry name" value="BLL7988 PROTEIN"/>
    <property type="match status" value="1"/>
</dbReference>
<evidence type="ECO:0000256" key="3">
    <source>
        <dbReference type="ARBA" id="ARBA00022840"/>
    </source>
</evidence>
<dbReference type="SMART" id="SM00382">
    <property type="entry name" value="AAA"/>
    <property type="match status" value="1"/>
</dbReference>
<proteinExistence type="predicted"/>
<sequence>MTQHPGAAPPIERQALARLQGVSKRYQMGAGEVRALDNVTLDIYKGEFLVVLGPSGSGKTTLLNLLGGIDSPSSGHLFVNGRDIAAFDDGQLTNYRRHQVGFIFQLFNLIPTLTALENVEFAAELVESPRDPMEVLAAVALEGRADHFPSELSGGEQQRVAIARALVTDPPLVLCDEPTGNLDEETGKRVLGLMRRLGQERNKTFVVVSHNSVIGEMADRVIRLRDGRIAAVQVNETPAAPDELHW</sequence>
<dbReference type="Pfam" id="PF00005">
    <property type="entry name" value="ABC_tran"/>
    <property type="match status" value="1"/>
</dbReference>
<dbReference type="AlphaFoldDB" id="A0A0F9HPK7"/>
<dbReference type="FunFam" id="3.40.50.300:FF:000032">
    <property type="entry name" value="Export ABC transporter ATP-binding protein"/>
    <property type="match status" value="1"/>
</dbReference>
<dbReference type="PANTHER" id="PTHR24220">
    <property type="entry name" value="IMPORT ATP-BINDING PROTEIN"/>
    <property type="match status" value="1"/>
</dbReference>
<dbReference type="PROSITE" id="PS50893">
    <property type="entry name" value="ABC_TRANSPORTER_2"/>
    <property type="match status" value="1"/>
</dbReference>
<dbReference type="GO" id="GO:0016887">
    <property type="term" value="F:ATP hydrolysis activity"/>
    <property type="evidence" value="ECO:0007669"/>
    <property type="project" value="InterPro"/>
</dbReference>
<evidence type="ECO:0000313" key="5">
    <source>
        <dbReference type="EMBL" id="KKL77052.1"/>
    </source>
</evidence>
<evidence type="ECO:0000259" key="4">
    <source>
        <dbReference type="PROSITE" id="PS50893"/>
    </source>
</evidence>
<dbReference type="GO" id="GO:0005524">
    <property type="term" value="F:ATP binding"/>
    <property type="evidence" value="ECO:0007669"/>
    <property type="project" value="UniProtKB-KW"/>
</dbReference>
<dbReference type="CDD" id="cd03255">
    <property type="entry name" value="ABC_MJ0796_LolCDE_FtsE"/>
    <property type="match status" value="1"/>
</dbReference>
<gene>
    <name evidence="5" type="ORF">LCGC14_2038750</name>
</gene>
<dbReference type="InterPro" id="IPR015854">
    <property type="entry name" value="ABC_transpr_LolD-like"/>
</dbReference>
<dbReference type="InterPro" id="IPR027417">
    <property type="entry name" value="P-loop_NTPase"/>
</dbReference>
<dbReference type="PROSITE" id="PS00211">
    <property type="entry name" value="ABC_TRANSPORTER_1"/>
    <property type="match status" value="1"/>
</dbReference>
<dbReference type="InterPro" id="IPR017911">
    <property type="entry name" value="MacB-like_ATP-bd"/>
</dbReference>
<dbReference type="GO" id="GO:0022857">
    <property type="term" value="F:transmembrane transporter activity"/>
    <property type="evidence" value="ECO:0007669"/>
    <property type="project" value="TreeGrafter"/>
</dbReference>
<dbReference type="InterPro" id="IPR003593">
    <property type="entry name" value="AAA+_ATPase"/>
</dbReference>
<dbReference type="GO" id="GO:0005886">
    <property type="term" value="C:plasma membrane"/>
    <property type="evidence" value="ECO:0007669"/>
    <property type="project" value="TreeGrafter"/>
</dbReference>
<keyword evidence="2" id="KW-0547">Nucleotide-binding</keyword>
<reference evidence="5" key="1">
    <citation type="journal article" date="2015" name="Nature">
        <title>Complex archaea that bridge the gap between prokaryotes and eukaryotes.</title>
        <authorList>
            <person name="Spang A."/>
            <person name="Saw J.H."/>
            <person name="Jorgensen S.L."/>
            <person name="Zaremba-Niedzwiedzka K."/>
            <person name="Martijn J."/>
            <person name="Lind A.E."/>
            <person name="van Eijk R."/>
            <person name="Schleper C."/>
            <person name="Guy L."/>
            <person name="Ettema T.J."/>
        </authorList>
    </citation>
    <scope>NUCLEOTIDE SEQUENCE</scope>
</reference>